<dbReference type="Proteomes" id="UP000602284">
    <property type="component" value="Unassembled WGS sequence"/>
</dbReference>
<keyword evidence="2" id="KW-1185">Reference proteome</keyword>
<organism evidence="1 2">
    <name type="scientific">Tumebacillus amylolyticus</name>
    <dbReference type="NCBI Taxonomy" id="2801339"/>
    <lineage>
        <taxon>Bacteria</taxon>
        <taxon>Bacillati</taxon>
        <taxon>Bacillota</taxon>
        <taxon>Bacilli</taxon>
        <taxon>Bacillales</taxon>
        <taxon>Alicyclobacillaceae</taxon>
        <taxon>Tumebacillus</taxon>
    </lineage>
</organism>
<name>A0ABS1JAG6_9BACL</name>
<accession>A0ABS1JAG6</accession>
<sequence length="208" mass="24368">MFSKNIDFFLESASDTELNSLLALYGRVDIEEIERPTIFSVGILDQYPSQLSEEEAARLLNFEINSSRFRMTEKKYLSFFKAALDDNDHFPIYAYSPKLSKINGPELQLILSSLDRKNMINLRKLVCSWKQENQPEVFRITNYDQILLLIQLSTRELCFSNFFFIKSKSVIVGNYDLSFPIYCLDEKMLDTYSMLARNKGLFIRRQSK</sequence>
<evidence type="ECO:0000313" key="1">
    <source>
        <dbReference type="EMBL" id="MBL0387276.1"/>
    </source>
</evidence>
<comment type="caution">
    <text evidence="1">The sequence shown here is derived from an EMBL/GenBank/DDBJ whole genome shotgun (WGS) entry which is preliminary data.</text>
</comment>
<gene>
    <name evidence="1" type="ORF">JJB07_11500</name>
</gene>
<reference evidence="1 2" key="1">
    <citation type="submission" date="2021-01" db="EMBL/GenBank/DDBJ databases">
        <title>Tumebacillus sp. strain ITR2 16S ribosomal RNA gene Genome sequencing and assembly.</title>
        <authorList>
            <person name="Kang M."/>
        </authorList>
    </citation>
    <scope>NUCLEOTIDE SEQUENCE [LARGE SCALE GENOMIC DNA]</scope>
    <source>
        <strain evidence="1 2">ITR2</strain>
    </source>
</reference>
<proteinExistence type="predicted"/>
<protein>
    <submittedName>
        <fullName evidence="1">Uncharacterized protein</fullName>
    </submittedName>
</protein>
<evidence type="ECO:0000313" key="2">
    <source>
        <dbReference type="Proteomes" id="UP000602284"/>
    </source>
</evidence>
<dbReference type="EMBL" id="JAEQNB010000003">
    <property type="protein sequence ID" value="MBL0387276.1"/>
    <property type="molecule type" value="Genomic_DNA"/>
</dbReference>
<dbReference type="RefSeq" id="WP_201635111.1">
    <property type="nucleotide sequence ID" value="NZ_JAEQNB010000003.1"/>
</dbReference>